<dbReference type="Proteomes" id="UP001219518">
    <property type="component" value="Unassembled WGS sequence"/>
</dbReference>
<name>A0AAE1I461_9NEOP</name>
<gene>
    <name evidence="2" type="ORF">KUF71_013709</name>
</gene>
<organism evidence="2 3">
    <name type="scientific">Frankliniella fusca</name>
    <dbReference type="NCBI Taxonomy" id="407009"/>
    <lineage>
        <taxon>Eukaryota</taxon>
        <taxon>Metazoa</taxon>
        <taxon>Ecdysozoa</taxon>
        <taxon>Arthropoda</taxon>
        <taxon>Hexapoda</taxon>
        <taxon>Insecta</taxon>
        <taxon>Pterygota</taxon>
        <taxon>Neoptera</taxon>
        <taxon>Paraneoptera</taxon>
        <taxon>Thysanoptera</taxon>
        <taxon>Terebrantia</taxon>
        <taxon>Thripoidea</taxon>
        <taxon>Thripidae</taxon>
        <taxon>Frankliniella</taxon>
    </lineage>
</organism>
<dbReference type="EMBL" id="JAHWGI010001438">
    <property type="protein sequence ID" value="KAK3932635.1"/>
    <property type="molecule type" value="Genomic_DNA"/>
</dbReference>
<evidence type="ECO:0000256" key="1">
    <source>
        <dbReference type="SAM" id="MobiDB-lite"/>
    </source>
</evidence>
<reference evidence="2" key="2">
    <citation type="journal article" date="2023" name="BMC Genomics">
        <title>Pest status, molecular evolution, and epigenetic factors derived from the genome assembly of Frankliniella fusca, a thysanopteran phytovirus vector.</title>
        <authorList>
            <person name="Catto M.A."/>
            <person name="Labadie P.E."/>
            <person name="Jacobson A.L."/>
            <person name="Kennedy G.G."/>
            <person name="Srinivasan R."/>
            <person name="Hunt B.G."/>
        </authorList>
    </citation>
    <scope>NUCLEOTIDE SEQUENCE</scope>
    <source>
        <strain evidence="2">PL_HMW_Pooled</strain>
    </source>
</reference>
<keyword evidence="3" id="KW-1185">Reference proteome</keyword>
<sequence length="309" mass="35079">MSLSSLKEYLLTPISITEIQIPTKTLIHLKSSFSTVPVCSGDNIFNPIEGLNASGMDESQQEEVGAYLLPDPVNVNDYVAEVNHNIADNRAPIEVNRDGQDGVLNVSDGGVNEDLSSQSEHFESEGDMNDDHLEDSEEEERQDEERQDPDEPDDRPLYLGAQLTLRENLIPIITFVLTHHLTGNSLIDLLSLIILHCPLNSICVKSLYSFKKFFKDVGKEILICHYYCSVCFKMITERNAPCEQCDRISGTSYFIEIPLFNQLQILFSRPGFYNQLQYRFQRQKKHANNIEDIYDGAIYKEQVNNGFSS</sequence>
<feature type="compositionally biased region" description="Acidic residues" evidence="1">
    <location>
        <begin position="125"/>
        <end position="153"/>
    </location>
</feature>
<proteinExistence type="predicted"/>
<reference evidence="2" key="1">
    <citation type="submission" date="2021-07" db="EMBL/GenBank/DDBJ databases">
        <authorList>
            <person name="Catto M.A."/>
            <person name="Jacobson A."/>
            <person name="Kennedy G."/>
            <person name="Labadie P."/>
            <person name="Hunt B.G."/>
            <person name="Srinivasan R."/>
        </authorList>
    </citation>
    <scope>NUCLEOTIDE SEQUENCE</scope>
    <source>
        <strain evidence="2">PL_HMW_Pooled</strain>
        <tissue evidence="2">Head</tissue>
    </source>
</reference>
<evidence type="ECO:0000313" key="3">
    <source>
        <dbReference type="Proteomes" id="UP001219518"/>
    </source>
</evidence>
<comment type="caution">
    <text evidence="2">The sequence shown here is derived from an EMBL/GenBank/DDBJ whole genome shotgun (WGS) entry which is preliminary data.</text>
</comment>
<dbReference type="AlphaFoldDB" id="A0AAE1I461"/>
<feature type="region of interest" description="Disordered" evidence="1">
    <location>
        <begin position="97"/>
        <end position="156"/>
    </location>
</feature>
<evidence type="ECO:0000313" key="2">
    <source>
        <dbReference type="EMBL" id="KAK3932635.1"/>
    </source>
</evidence>
<accession>A0AAE1I461</accession>
<protein>
    <submittedName>
        <fullName evidence="2">Uncharacterized protein</fullName>
    </submittedName>
</protein>